<dbReference type="InterPro" id="IPR016166">
    <property type="entry name" value="FAD-bd_PCMH"/>
</dbReference>
<dbReference type="Pfam" id="PF03450">
    <property type="entry name" value="CO_deh_flav_C"/>
    <property type="match status" value="1"/>
</dbReference>
<comment type="caution">
    <text evidence="4">The sequence shown here is derived from an EMBL/GenBank/DDBJ whole genome shotgun (WGS) entry which is preliminary data.</text>
</comment>
<dbReference type="InterPro" id="IPR036318">
    <property type="entry name" value="FAD-bd_PCMH-like_sf"/>
</dbReference>
<dbReference type="AlphaFoldDB" id="V4R5F9"/>
<evidence type="ECO:0000313" key="4">
    <source>
        <dbReference type="EMBL" id="ESR27187.1"/>
    </source>
</evidence>
<dbReference type="PATRIC" id="fig|631454.5.peg.164"/>
<evidence type="ECO:0000259" key="3">
    <source>
        <dbReference type="PROSITE" id="PS51387"/>
    </source>
</evidence>
<dbReference type="RefSeq" id="WP_023430323.1">
    <property type="nucleotide sequence ID" value="NZ_AWXZ01000007.1"/>
</dbReference>
<dbReference type="InterPro" id="IPR051312">
    <property type="entry name" value="Diverse_Substr_Oxidored"/>
</dbReference>
<accession>V4R5F9</accession>
<gene>
    <name evidence="4" type="ORF">N177_0166</name>
</gene>
<evidence type="ECO:0000256" key="1">
    <source>
        <dbReference type="ARBA" id="ARBA00022630"/>
    </source>
</evidence>
<dbReference type="eggNOG" id="COG1319">
    <property type="taxonomic scope" value="Bacteria"/>
</dbReference>
<sequence length="306" mass="32678">MLSCDDYLKPKSLKEALQAVAQAPAGSRVIAGGTDTLPWAREGRAGDVHVPALIDVTKVAEFQGTRIENGRCRIGAAVPYQPFLDDVSLRAALPCMPYCAIWFADDQIREQATLAGNIVNASPVADGTPALLTLNAEVELARLEGDEVAFRRMKLAEFITGPGRTQLMPGELVAAIECETAEGYGGSFEKVGARRSLVISSVCVAGLVKTSEDGRSFADVRLAAGGVGPVAFRFDDIEDELVGAEISEAAVEKAADHAARRVASRSRVEYRREVIRGFVIRAVEDALARARPAIPHTPSLKEAIHA</sequence>
<name>V4R5F9_9HYPH</name>
<dbReference type="InterPro" id="IPR036683">
    <property type="entry name" value="CO_DH_flav_C_dom_sf"/>
</dbReference>
<dbReference type="Gene3D" id="3.30.390.50">
    <property type="entry name" value="CO dehydrogenase flavoprotein, C-terminal domain"/>
    <property type="match status" value="1"/>
</dbReference>
<dbReference type="InterPro" id="IPR005107">
    <property type="entry name" value="CO_DH_flav_C"/>
</dbReference>
<dbReference type="GO" id="GO:0004854">
    <property type="term" value="F:xanthine dehydrogenase activity"/>
    <property type="evidence" value="ECO:0007669"/>
    <property type="project" value="UniProtKB-EC"/>
</dbReference>
<keyword evidence="1" id="KW-0285">Flavoprotein</keyword>
<dbReference type="SMART" id="SM01092">
    <property type="entry name" value="CO_deh_flav_C"/>
    <property type="match status" value="1"/>
</dbReference>
<dbReference type="InterPro" id="IPR016167">
    <property type="entry name" value="FAD-bd_PCMH_sub1"/>
</dbReference>
<feature type="domain" description="FAD-binding PCMH-type" evidence="3">
    <location>
        <begin position="1"/>
        <end position="183"/>
    </location>
</feature>
<dbReference type="Gene3D" id="3.30.465.10">
    <property type="match status" value="1"/>
</dbReference>
<dbReference type="PROSITE" id="PS51387">
    <property type="entry name" value="FAD_PCMH"/>
    <property type="match status" value="1"/>
</dbReference>
<dbReference type="Proteomes" id="UP000017819">
    <property type="component" value="Unassembled WGS sequence"/>
</dbReference>
<evidence type="ECO:0000313" key="5">
    <source>
        <dbReference type="Proteomes" id="UP000017819"/>
    </source>
</evidence>
<keyword evidence="5" id="KW-1185">Reference proteome</keyword>
<evidence type="ECO:0000256" key="2">
    <source>
        <dbReference type="ARBA" id="ARBA00022827"/>
    </source>
</evidence>
<dbReference type="Gene3D" id="3.30.43.10">
    <property type="entry name" value="Uridine Diphospho-n-acetylenolpyruvylglucosamine Reductase, domain 2"/>
    <property type="match status" value="1"/>
</dbReference>
<dbReference type="SUPFAM" id="SSF56176">
    <property type="entry name" value="FAD-binding/transporter-associated domain-like"/>
    <property type="match status" value="1"/>
</dbReference>
<dbReference type="PANTHER" id="PTHR42659">
    <property type="entry name" value="XANTHINE DEHYDROGENASE SUBUNIT C-RELATED"/>
    <property type="match status" value="1"/>
</dbReference>
<dbReference type="GO" id="GO:0071949">
    <property type="term" value="F:FAD binding"/>
    <property type="evidence" value="ECO:0007669"/>
    <property type="project" value="InterPro"/>
</dbReference>
<protein>
    <submittedName>
        <fullName evidence="4">Xanthine dehydrogenase, FAD binding subunit</fullName>
        <ecNumber evidence="4">1.17.1.4</ecNumber>
    </submittedName>
</protein>
<dbReference type="PANTHER" id="PTHR42659:SF9">
    <property type="entry name" value="XANTHINE DEHYDROGENASE FAD-BINDING SUBUNIT XDHB-RELATED"/>
    <property type="match status" value="1"/>
</dbReference>
<dbReference type="EMBL" id="AWXZ01000007">
    <property type="protein sequence ID" value="ESR27187.1"/>
    <property type="molecule type" value="Genomic_DNA"/>
</dbReference>
<organism evidence="4 5">
    <name type="scientific">Lutibaculum baratangense AMV1</name>
    <dbReference type="NCBI Taxonomy" id="631454"/>
    <lineage>
        <taxon>Bacteria</taxon>
        <taxon>Pseudomonadati</taxon>
        <taxon>Pseudomonadota</taxon>
        <taxon>Alphaproteobacteria</taxon>
        <taxon>Hyphomicrobiales</taxon>
        <taxon>Tepidamorphaceae</taxon>
        <taxon>Lutibaculum</taxon>
    </lineage>
</organism>
<reference evidence="4 5" key="1">
    <citation type="journal article" date="2014" name="Genome Announc.">
        <title>Draft Genome Sequence of Lutibaculum baratangense Strain AMV1T, Isolated from a Mud Volcano in Andamans, India.</title>
        <authorList>
            <person name="Singh A."/>
            <person name="Sreenivas A."/>
            <person name="Sathyanarayana Reddy G."/>
            <person name="Pinnaka A.K."/>
            <person name="Shivaji S."/>
        </authorList>
    </citation>
    <scope>NUCLEOTIDE SEQUENCE [LARGE SCALE GENOMIC DNA]</scope>
    <source>
        <strain evidence="4 5">AMV1</strain>
    </source>
</reference>
<dbReference type="InterPro" id="IPR002346">
    <property type="entry name" value="Mopterin_DH_FAD-bd"/>
</dbReference>
<dbReference type="OrthoDB" id="9793944at2"/>
<keyword evidence="2" id="KW-0274">FAD</keyword>
<keyword evidence="4" id="KW-0560">Oxidoreductase</keyword>
<proteinExistence type="predicted"/>
<dbReference type="InterPro" id="IPR016169">
    <property type="entry name" value="FAD-bd_PCMH_sub2"/>
</dbReference>
<dbReference type="STRING" id="631454.N177_0166"/>
<dbReference type="EC" id="1.17.1.4" evidence="4"/>
<dbReference type="SUPFAM" id="SSF55447">
    <property type="entry name" value="CO dehydrogenase flavoprotein C-terminal domain-like"/>
    <property type="match status" value="1"/>
</dbReference>
<dbReference type="Pfam" id="PF00941">
    <property type="entry name" value="FAD_binding_5"/>
    <property type="match status" value="1"/>
</dbReference>